<protein>
    <submittedName>
        <fullName evidence="6">Type VI secretion system secreted protein VgrG</fullName>
    </submittedName>
</protein>
<comment type="subcellular location">
    <subcellularLocation>
        <location evidence="1">Secreted</location>
    </subcellularLocation>
</comment>
<dbReference type="STRING" id="80876.SAMN05421779_102244"/>
<keyword evidence="7" id="KW-1185">Reference proteome</keyword>
<accession>A0A1N7JGU4</accession>
<dbReference type="NCBIfam" id="TIGR03361">
    <property type="entry name" value="VI_Rhs_Vgr"/>
    <property type="match status" value="1"/>
</dbReference>
<dbReference type="GO" id="GO:0005576">
    <property type="term" value="C:extracellular region"/>
    <property type="evidence" value="ECO:0007669"/>
    <property type="project" value="UniProtKB-SubCell"/>
</dbReference>
<proteinExistence type="inferred from homology"/>
<evidence type="ECO:0000259" key="5">
    <source>
        <dbReference type="Pfam" id="PF22178"/>
    </source>
</evidence>
<dbReference type="InterPro" id="IPR037026">
    <property type="entry name" value="Vgr_OB-fold_dom_sf"/>
</dbReference>
<dbReference type="Proteomes" id="UP000185678">
    <property type="component" value="Unassembled WGS sequence"/>
</dbReference>
<feature type="domain" description="Gp5/Type VI secretion system Vgr protein OB-fold" evidence="4">
    <location>
        <begin position="373"/>
        <end position="440"/>
    </location>
</feature>
<dbReference type="PANTHER" id="PTHR32305">
    <property type="match status" value="1"/>
</dbReference>
<dbReference type="OrthoDB" id="9762420at2"/>
<dbReference type="InterPro" id="IPR006531">
    <property type="entry name" value="Gp5/Vgr_OB"/>
</dbReference>
<gene>
    <name evidence="6" type="ORF">SAMN05421779_102244</name>
</gene>
<dbReference type="NCBIfam" id="TIGR01646">
    <property type="entry name" value="vgr_GE"/>
    <property type="match status" value="1"/>
</dbReference>
<dbReference type="Gene3D" id="3.55.50.10">
    <property type="entry name" value="Baseplate protein-like domains"/>
    <property type="match status" value="1"/>
</dbReference>
<dbReference type="Pfam" id="PF04717">
    <property type="entry name" value="Phage_base_V"/>
    <property type="match status" value="1"/>
</dbReference>
<reference evidence="6 7" key="1">
    <citation type="submission" date="2017-01" db="EMBL/GenBank/DDBJ databases">
        <authorList>
            <person name="Mah S.A."/>
            <person name="Swanson W.J."/>
            <person name="Moy G.W."/>
            <person name="Vacquier V.D."/>
        </authorList>
    </citation>
    <scope>NUCLEOTIDE SEQUENCE [LARGE SCALE GENOMIC DNA]</scope>
    <source>
        <strain evidence="6 7">DSM 11589</strain>
    </source>
</reference>
<dbReference type="PANTHER" id="PTHR32305:SF15">
    <property type="entry name" value="PROTEIN RHSA-RELATED"/>
    <property type="match status" value="1"/>
</dbReference>
<evidence type="ECO:0000313" key="6">
    <source>
        <dbReference type="EMBL" id="SIS48518.1"/>
    </source>
</evidence>
<dbReference type="AlphaFoldDB" id="A0A1N7JGU4"/>
<dbReference type="Gene3D" id="4.10.220.110">
    <property type="match status" value="1"/>
</dbReference>
<dbReference type="SUPFAM" id="SSF69279">
    <property type="entry name" value="Phage tail proteins"/>
    <property type="match status" value="2"/>
</dbReference>
<sequence>MTATQDNLTFSVSTPLGKDALILRSLSGHEEMFGLYSFHLEMEASSSSLDASSVIGKAAGVTLQTPSGTSRYFHGRVARFIQGPTDGRVTLYWAELVPWTWMLTLSSDCRIFQNKSVPDIISAVCSDLGFTDLKKSLKKSYTPREYCVQYRETAYDFICRLMAEEGIFFFFEHESSKHTMVLADDASAHSAAAGLDSALYQTPFLGQTRQRGDVISSLQVEHAVTTGKVAYDDYNFETPSTQLFAKVDGSGSTMRRYDYPGLYAKKTDGESYAALRMEAYELPALRITGESTIPALVPGATMTVSGHPRDDVNAEWVLLSVRHQISQRGCENSFQAFPKDTPFRPWPHVPRPLIAGTQTATVVGKSGEEIWTDSYGRIKVQFHWDQEGTSDENSSCWVRVAQGWAGKSWGAWFLPRIGQEVVVSFLEGNPDRPLVTGSVYNAEQTVPYTLPGEQTKSTIKSDSSKGSAGYNELRFEDKKDSEEVYLQAQKDMNVLVKNQRETTIDKANDLLTLNEGSRTTTIKKGDETLKIETGSRTKEIKTDETVTIEGKSTETITGDESHTNKADFTHKVSGNYTLTIDGDLVIKAKSITIQSTGSTISTKSATATNIEAGTAMELKSGTTFTAKGGTDATLEAAMNLNTKGGVNATHKAGVGLTLDGGVNLDGKAGAQLTMKGSAMGTFDGGGMAMIKGGLIKMG</sequence>
<evidence type="ECO:0000256" key="2">
    <source>
        <dbReference type="ARBA" id="ARBA00005558"/>
    </source>
</evidence>
<evidence type="ECO:0000259" key="4">
    <source>
        <dbReference type="Pfam" id="PF04717"/>
    </source>
</evidence>
<dbReference type="InterPro" id="IPR054030">
    <property type="entry name" value="Gp5_Vgr_C"/>
</dbReference>
<dbReference type="InterPro" id="IPR006533">
    <property type="entry name" value="T6SS_Vgr_RhsGE"/>
</dbReference>
<dbReference type="Pfam" id="PF22178">
    <property type="entry name" value="Gp5_trimer_C"/>
    <property type="match status" value="1"/>
</dbReference>
<dbReference type="EMBL" id="FTOA01000002">
    <property type="protein sequence ID" value="SIS48518.1"/>
    <property type="molecule type" value="Genomic_DNA"/>
</dbReference>
<feature type="domain" description="Gp5/Type VI secretion system Vgr C-terminal trimerisation" evidence="5">
    <location>
        <begin position="457"/>
        <end position="580"/>
    </location>
</feature>
<organism evidence="6 7">
    <name type="scientific">Insolitispirillum peregrinum</name>
    <dbReference type="NCBI Taxonomy" id="80876"/>
    <lineage>
        <taxon>Bacteria</taxon>
        <taxon>Pseudomonadati</taxon>
        <taxon>Pseudomonadota</taxon>
        <taxon>Alphaproteobacteria</taxon>
        <taxon>Rhodospirillales</taxon>
        <taxon>Novispirillaceae</taxon>
        <taxon>Insolitispirillum</taxon>
    </lineage>
</organism>
<evidence type="ECO:0000256" key="1">
    <source>
        <dbReference type="ARBA" id="ARBA00004613"/>
    </source>
</evidence>
<dbReference type="Pfam" id="PF05954">
    <property type="entry name" value="Phage_GPD"/>
    <property type="match status" value="1"/>
</dbReference>
<dbReference type="Gene3D" id="2.30.110.50">
    <property type="match status" value="1"/>
</dbReference>
<dbReference type="SUPFAM" id="SSF69255">
    <property type="entry name" value="gp5 N-terminal domain-like"/>
    <property type="match status" value="1"/>
</dbReference>
<comment type="similarity">
    <text evidence="2">Belongs to the VgrG protein family.</text>
</comment>
<dbReference type="Gene3D" id="2.40.50.230">
    <property type="entry name" value="Gp5 N-terminal domain"/>
    <property type="match status" value="1"/>
</dbReference>
<dbReference type="SUPFAM" id="SSF69349">
    <property type="entry name" value="Phage fibre proteins"/>
    <property type="match status" value="1"/>
</dbReference>
<dbReference type="InterPro" id="IPR017847">
    <property type="entry name" value="T6SS_RhsGE_Vgr_subset"/>
</dbReference>
<name>A0A1N7JGU4_9PROT</name>
<dbReference type="RefSeq" id="WP_076399140.1">
    <property type="nucleotide sequence ID" value="NZ_FTOA01000002.1"/>
</dbReference>
<evidence type="ECO:0000256" key="3">
    <source>
        <dbReference type="ARBA" id="ARBA00022525"/>
    </source>
</evidence>
<dbReference type="InterPro" id="IPR050708">
    <property type="entry name" value="T6SS_VgrG/RHS"/>
</dbReference>
<evidence type="ECO:0000313" key="7">
    <source>
        <dbReference type="Proteomes" id="UP000185678"/>
    </source>
</evidence>
<keyword evidence="3" id="KW-0964">Secreted</keyword>